<feature type="compositionally biased region" description="Acidic residues" evidence="1">
    <location>
        <begin position="290"/>
        <end position="301"/>
    </location>
</feature>
<gene>
    <name evidence="3" type="ORF">Tci_366676</name>
</gene>
<feature type="compositionally biased region" description="Acidic residues" evidence="1">
    <location>
        <begin position="212"/>
        <end position="227"/>
    </location>
</feature>
<evidence type="ECO:0000313" key="3">
    <source>
        <dbReference type="EMBL" id="GEX94701.1"/>
    </source>
</evidence>
<dbReference type="EMBL" id="BKCJ010140931">
    <property type="protein sequence ID" value="GEX94701.1"/>
    <property type="molecule type" value="Genomic_DNA"/>
</dbReference>
<name>A0A699HE63_TANCI</name>
<feature type="region of interest" description="Disordered" evidence="1">
    <location>
        <begin position="289"/>
        <end position="309"/>
    </location>
</feature>
<comment type="caution">
    <text evidence="3">The sequence shown here is derived from an EMBL/GenBank/DDBJ whole genome shotgun (WGS) entry which is preliminary data.</text>
</comment>
<evidence type="ECO:0000256" key="1">
    <source>
        <dbReference type="SAM" id="MobiDB-lite"/>
    </source>
</evidence>
<feature type="region of interest" description="Disordered" evidence="1">
    <location>
        <begin position="197"/>
        <end position="236"/>
    </location>
</feature>
<proteinExistence type="predicted"/>
<feature type="domain" description="Retrotransposon gag" evidence="2">
    <location>
        <begin position="84"/>
        <end position="137"/>
    </location>
</feature>
<reference evidence="3" key="1">
    <citation type="journal article" date="2019" name="Sci. Rep.">
        <title>Draft genome of Tanacetum cinerariifolium, the natural source of mosquito coil.</title>
        <authorList>
            <person name="Yamashiro T."/>
            <person name="Shiraishi A."/>
            <person name="Satake H."/>
            <person name="Nakayama K."/>
        </authorList>
    </citation>
    <scope>NUCLEOTIDE SEQUENCE</scope>
</reference>
<protein>
    <submittedName>
        <fullName evidence="3">Retrotransposon Orf1</fullName>
    </submittedName>
</protein>
<feature type="compositionally biased region" description="Basic and acidic residues" evidence="1">
    <location>
        <begin position="197"/>
        <end position="211"/>
    </location>
</feature>
<dbReference type="AlphaFoldDB" id="A0A699HE63"/>
<organism evidence="3">
    <name type="scientific">Tanacetum cinerariifolium</name>
    <name type="common">Dalmatian daisy</name>
    <name type="synonym">Chrysanthemum cinerariifolium</name>
    <dbReference type="NCBI Taxonomy" id="118510"/>
    <lineage>
        <taxon>Eukaryota</taxon>
        <taxon>Viridiplantae</taxon>
        <taxon>Streptophyta</taxon>
        <taxon>Embryophyta</taxon>
        <taxon>Tracheophyta</taxon>
        <taxon>Spermatophyta</taxon>
        <taxon>Magnoliopsida</taxon>
        <taxon>eudicotyledons</taxon>
        <taxon>Gunneridae</taxon>
        <taxon>Pentapetalae</taxon>
        <taxon>asterids</taxon>
        <taxon>campanulids</taxon>
        <taxon>Asterales</taxon>
        <taxon>Asteraceae</taxon>
        <taxon>Asteroideae</taxon>
        <taxon>Anthemideae</taxon>
        <taxon>Anthemidinae</taxon>
        <taxon>Tanacetum</taxon>
    </lineage>
</organism>
<accession>A0A699HE63</accession>
<sequence>MFEANESIKDAPKLASAAIFVKIGVLQATIGDENPIHPLRDYSRKSHEGYQNTIELPDGNNVVPLRSDTIRLVQNGCSFHGLRTSTWKDLTTRFLAQFFLSGRTAKLRNDILMFQQRQGWVSNFMASQDAKLSKFEADFKQQQSKMANKIDTFLKAINDRMTGALSSDTVKNPKLNVNSTSSTFKENKPRKTWIVKPDIKDNDHDPIVKVEEESEESEEEEEEEEDDSKYINTNPSNPSISFITEKVCKLNSFLESLKLVPPSSNTQSVCIKENDEDIIFVEIIKKYDDSSEEEPEEDESVLEPKEDPEGIRGISNFTGRIRRMHIFIGNFTYVLDFMIIEDISSIIDPRLSQVVLGKPFVKISNMTHDLSLGIVKFANGTDEIAYKIPQKIEQLNLLSDLEKEHAKSIYVRNDQEKKSRLCDE</sequence>
<dbReference type="Pfam" id="PF03732">
    <property type="entry name" value="Retrotrans_gag"/>
    <property type="match status" value="1"/>
</dbReference>
<evidence type="ECO:0000259" key="2">
    <source>
        <dbReference type="Pfam" id="PF03732"/>
    </source>
</evidence>
<dbReference type="InterPro" id="IPR005162">
    <property type="entry name" value="Retrotrans_gag_dom"/>
</dbReference>